<evidence type="ECO:0000256" key="1">
    <source>
        <dbReference type="SAM" id="MobiDB-lite"/>
    </source>
</evidence>
<accession>A0A8D8K6X2</accession>
<dbReference type="EMBL" id="HBUE01308933">
    <property type="protein sequence ID" value="CAG6582464.1"/>
    <property type="molecule type" value="Transcribed_RNA"/>
</dbReference>
<protein>
    <submittedName>
        <fullName evidence="2">(northern house mosquito) hypothetical protein</fullName>
    </submittedName>
</protein>
<feature type="compositionally biased region" description="Pro residues" evidence="1">
    <location>
        <begin position="87"/>
        <end position="96"/>
    </location>
</feature>
<reference evidence="2" key="1">
    <citation type="submission" date="2021-05" db="EMBL/GenBank/DDBJ databases">
        <authorList>
            <person name="Alioto T."/>
            <person name="Alioto T."/>
            <person name="Gomez Garrido J."/>
        </authorList>
    </citation>
    <scope>NUCLEOTIDE SEQUENCE</scope>
</reference>
<feature type="compositionally biased region" description="Low complexity" evidence="1">
    <location>
        <begin position="66"/>
        <end position="86"/>
    </location>
</feature>
<dbReference type="EMBL" id="HBUE01134435">
    <property type="protein sequence ID" value="CAG6498089.1"/>
    <property type="molecule type" value="Transcribed_RNA"/>
</dbReference>
<feature type="region of interest" description="Disordered" evidence="1">
    <location>
        <begin position="56"/>
        <end position="99"/>
    </location>
</feature>
<feature type="compositionally biased region" description="Low complexity" evidence="1">
    <location>
        <begin position="7"/>
        <end position="20"/>
    </location>
</feature>
<dbReference type="EMBL" id="HBUE01134433">
    <property type="protein sequence ID" value="CAG6498087.1"/>
    <property type="molecule type" value="Transcribed_RNA"/>
</dbReference>
<dbReference type="EMBL" id="HBUE01202746">
    <property type="protein sequence ID" value="CAG6530631.1"/>
    <property type="molecule type" value="Transcribed_RNA"/>
</dbReference>
<name>A0A8D8K6X2_CULPI</name>
<evidence type="ECO:0000313" key="2">
    <source>
        <dbReference type="EMBL" id="CAG6582467.1"/>
    </source>
</evidence>
<dbReference type="EMBL" id="HBUE01308938">
    <property type="protein sequence ID" value="CAG6582467.1"/>
    <property type="molecule type" value="Transcribed_RNA"/>
</dbReference>
<organism evidence="2">
    <name type="scientific">Culex pipiens</name>
    <name type="common">House mosquito</name>
    <dbReference type="NCBI Taxonomy" id="7175"/>
    <lineage>
        <taxon>Eukaryota</taxon>
        <taxon>Metazoa</taxon>
        <taxon>Ecdysozoa</taxon>
        <taxon>Arthropoda</taxon>
        <taxon>Hexapoda</taxon>
        <taxon>Insecta</taxon>
        <taxon>Pterygota</taxon>
        <taxon>Neoptera</taxon>
        <taxon>Endopterygota</taxon>
        <taxon>Diptera</taxon>
        <taxon>Nematocera</taxon>
        <taxon>Culicoidea</taxon>
        <taxon>Culicidae</taxon>
        <taxon>Culicinae</taxon>
        <taxon>Culicini</taxon>
        <taxon>Culex</taxon>
        <taxon>Culex</taxon>
    </lineage>
</organism>
<feature type="region of interest" description="Disordered" evidence="1">
    <location>
        <begin position="1"/>
        <end position="31"/>
    </location>
</feature>
<dbReference type="EMBL" id="HBUE01202751">
    <property type="protein sequence ID" value="CAG6530634.1"/>
    <property type="molecule type" value="Transcribed_RNA"/>
</dbReference>
<proteinExistence type="predicted"/>
<sequence length="115" mass="12549">MAAELLPSASPSQLRSAAAPRPRRPRKSRCAVILKRREIRWAAGGRCTSSCRTNCCSPTHRKTTTRRSSPPSRTSSTWSRGRSSFRPPGPGSPSRPTPKCCTRFAVMIIKVVPSG</sequence>
<dbReference type="AlphaFoldDB" id="A0A8D8K6X2"/>